<feature type="chain" id="PRO_5037496955" description="Right handed beta helix domain-containing protein" evidence="1">
    <location>
        <begin position="27"/>
        <end position="170"/>
    </location>
</feature>
<sequence>MRAPHVLAGALAALVAVLVSPPGAQGALRHVPADYPTIQAGIDACAPGDTVLVAPGAYVENIHYRAGDITVASHYLTTGDPAWITGTLIQAAAFGLPVVTIAGGQSRAARLCGFTITGGMGGLGSGVHCVGSSPTIDRNRITNNCPRDAGGGIYVALGSPLIEHNSIFGN</sequence>
<dbReference type="AlphaFoldDB" id="A0A937XBQ2"/>
<dbReference type="Gene3D" id="2.160.20.10">
    <property type="entry name" value="Single-stranded right-handed beta-helix, Pectin lyase-like"/>
    <property type="match status" value="1"/>
</dbReference>
<dbReference type="InterPro" id="IPR012334">
    <property type="entry name" value="Pectin_lyas_fold"/>
</dbReference>
<evidence type="ECO:0000313" key="2">
    <source>
        <dbReference type="EMBL" id="MBM3318064.1"/>
    </source>
</evidence>
<feature type="signal peptide" evidence="1">
    <location>
        <begin position="1"/>
        <end position="26"/>
    </location>
</feature>
<evidence type="ECO:0000256" key="1">
    <source>
        <dbReference type="SAM" id="SignalP"/>
    </source>
</evidence>
<evidence type="ECO:0008006" key="4">
    <source>
        <dbReference type="Google" id="ProtNLM"/>
    </source>
</evidence>
<proteinExistence type="predicted"/>
<dbReference type="SUPFAM" id="SSF51126">
    <property type="entry name" value="Pectin lyase-like"/>
    <property type="match status" value="1"/>
</dbReference>
<reference evidence="2" key="1">
    <citation type="submission" date="2019-03" db="EMBL/GenBank/DDBJ databases">
        <title>Lake Tanganyika Metagenome-Assembled Genomes (MAGs).</title>
        <authorList>
            <person name="Tran P."/>
        </authorList>
    </citation>
    <scope>NUCLEOTIDE SEQUENCE</scope>
    <source>
        <strain evidence="2">M_DeepCast_400m_m2_100</strain>
    </source>
</reference>
<keyword evidence="1" id="KW-0732">Signal</keyword>
<comment type="caution">
    <text evidence="2">The sequence shown here is derived from an EMBL/GenBank/DDBJ whole genome shotgun (WGS) entry which is preliminary data.</text>
</comment>
<evidence type="ECO:0000313" key="3">
    <source>
        <dbReference type="Proteomes" id="UP000748308"/>
    </source>
</evidence>
<name>A0A937XBQ2_UNCEI</name>
<dbReference type="Proteomes" id="UP000748308">
    <property type="component" value="Unassembled WGS sequence"/>
</dbReference>
<dbReference type="EMBL" id="VGIY01000252">
    <property type="protein sequence ID" value="MBM3318064.1"/>
    <property type="molecule type" value="Genomic_DNA"/>
</dbReference>
<protein>
    <recommendedName>
        <fullName evidence="4">Right handed beta helix domain-containing protein</fullName>
    </recommendedName>
</protein>
<organism evidence="2 3">
    <name type="scientific">Eiseniibacteriota bacterium</name>
    <dbReference type="NCBI Taxonomy" id="2212470"/>
    <lineage>
        <taxon>Bacteria</taxon>
        <taxon>Candidatus Eiseniibacteriota</taxon>
    </lineage>
</organism>
<gene>
    <name evidence="2" type="ORF">FJY75_09460</name>
</gene>
<dbReference type="InterPro" id="IPR011050">
    <property type="entry name" value="Pectin_lyase_fold/virulence"/>
</dbReference>
<accession>A0A937XBQ2</accession>